<reference evidence="1 2" key="1">
    <citation type="submission" date="2021-06" db="EMBL/GenBank/DDBJ databases">
        <title>Caerostris extrusa draft genome.</title>
        <authorList>
            <person name="Kono N."/>
            <person name="Arakawa K."/>
        </authorList>
    </citation>
    <scope>NUCLEOTIDE SEQUENCE [LARGE SCALE GENOMIC DNA]</scope>
</reference>
<proteinExistence type="predicted"/>
<dbReference type="AlphaFoldDB" id="A0AAV4NW65"/>
<dbReference type="EMBL" id="BPLR01021344">
    <property type="protein sequence ID" value="GIX88639.1"/>
    <property type="molecule type" value="Genomic_DNA"/>
</dbReference>
<protein>
    <submittedName>
        <fullName evidence="1">Uncharacterized protein</fullName>
    </submittedName>
</protein>
<organism evidence="1 2">
    <name type="scientific">Caerostris extrusa</name>
    <name type="common">Bark spider</name>
    <name type="synonym">Caerostris bankana</name>
    <dbReference type="NCBI Taxonomy" id="172846"/>
    <lineage>
        <taxon>Eukaryota</taxon>
        <taxon>Metazoa</taxon>
        <taxon>Ecdysozoa</taxon>
        <taxon>Arthropoda</taxon>
        <taxon>Chelicerata</taxon>
        <taxon>Arachnida</taxon>
        <taxon>Araneae</taxon>
        <taxon>Araneomorphae</taxon>
        <taxon>Entelegynae</taxon>
        <taxon>Araneoidea</taxon>
        <taxon>Araneidae</taxon>
        <taxon>Caerostris</taxon>
    </lineage>
</organism>
<sequence>MNFQERGQRQHLMSPYTPQSYLGHKTNCLFRKEKKIIPFTRRAVSSLFTFPIFSTQKSETDNCDQIMAGFLFRIKEERPTITGKRERER</sequence>
<evidence type="ECO:0000313" key="1">
    <source>
        <dbReference type="EMBL" id="GIX88639.1"/>
    </source>
</evidence>
<evidence type="ECO:0000313" key="2">
    <source>
        <dbReference type="Proteomes" id="UP001054945"/>
    </source>
</evidence>
<accession>A0AAV4NW65</accession>
<dbReference type="Proteomes" id="UP001054945">
    <property type="component" value="Unassembled WGS sequence"/>
</dbReference>
<name>A0AAV4NW65_CAEEX</name>
<gene>
    <name evidence="1" type="ORF">CEXT_710751</name>
</gene>
<comment type="caution">
    <text evidence="1">The sequence shown here is derived from an EMBL/GenBank/DDBJ whole genome shotgun (WGS) entry which is preliminary data.</text>
</comment>
<keyword evidence="2" id="KW-1185">Reference proteome</keyword>